<evidence type="ECO:0000313" key="2">
    <source>
        <dbReference type="Proteomes" id="UP000216533"/>
    </source>
</evidence>
<protein>
    <recommendedName>
        <fullName evidence="3">Tetratricopeptide repeat protein</fullName>
    </recommendedName>
</protein>
<accession>A0A255DZ74</accession>
<gene>
    <name evidence="1" type="ORF">CGZ92_12200</name>
</gene>
<organism evidence="1 2">
    <name type="scientific">Parenemella sanctibonifatiensis</name>
    <dbReference type="NCBI Taxonomy" id="2016505"/>
    <lineage>
        <taxon>Bacteria</taxon>
        <taxon>Bacillati</taxon>
        <taxon>Actinomycetota</taxon>
        <taxon>Actinomycetes</taxon>
        <taxon>Propionibacteriales</taxon>
        <taxon>Propionibacteriaceae</taxon>
        <taxon>Parenemella</taxon>
    </lineage>
</organism>
<comment type="caution">
    <text evidence="1">The sequence shown here is derived from an EMBL/GenBank/DDBJ whole genome shotgun (WGS) entry which is preliminary data.</text>
</comment>
<evidence type="ECO:0000313" key="1">
    <source>
        <dbReference type="EMBL" id="OYN84594.1"/>
    </source>
</evidence>
<name>A0A255DZ74_9ACTN</name>
<dbReference type="Proteomes" id="UP000216533">
    <property type="component" value="Unassembled WGS sequence"/>
</dbReference>
<dbReference type="AlphaFoldDB" id="A0A255DZ74"/>
<dbReference type="RefSeq" id="WP_094451658.1">
    <property type="nucleotide sequence ID" value="NZ_NMVI01000027.1"/>
</dbReference>
<sequence>MISEDDVWDLYDEVDALPLHERVSAAQRFHSAATALGDPALMFWADAELASAWCFGPTASANAVPHFAACVRAMEQQPAWWEGSMTLRVLWDYKSTLETVAYEPSVSLAVLEDLLGSMERNYRRFGHSTRSVLMMTHLIRTITHGAAAADGAFRAWTAMPRDPMADCEGCEPTRIAEHLSATERYEEAATLAQRTVDDARFHCPEQPLNILATGLEPFLRTGRDAQATTAYRTAVRIASGRADEVGVLGGCVQVAARAGQLDRALALVEGRRHEDRFPTTYSRMIWQATVALVLRLVAERDPDRMVRVGPGEAEPGAEARRRLERSARELAATFDQRNGTAASSDLVQKLIEAGQLPTLQLG</sequence>
<evidence type="ECO:0008006" key="3">
    <source>
        <dbReference type="Google" id="ProtNLM"/>
    </source>
</evidence>
<dbReference type="EMBL" id="NMVI01000027">
    <property type="protein sequence ID" value="OYN84594.1"/>
    <property type="molecule type" value="Genomic_DNA"/>
</dbReference>
<reference evidence="1 2" key="1">
    <citation type="submission" date="2017-07" db="EMBL/GenBank/DDBJ databases">
        <title>Draft whole genome sequences of clinical Proprionibacteriaceae strains.</title>
        <authorList>
            <person name="Bernier A.-M."/>
            <person name="Bernard K."/>
            <person name="Domingo M.-C."/>
        </authorList>
    </citation>
    <scope>NUCLEOTIDE SEQUENCE [LARGE SCALE GENOMIC DNA]</scope>
    <source>
        <strain evidence="1 2">NML 160184</strain>
    </source>
</reference>
<proteinExistence type="predicted"/>